<dbReference type="EMBL" id="CP050253">
    <property type="protein sequence ID" value="QIQ22140.1"/>
    <property type="molecule type" value="Genomic_DNA"/>
</dbReference>
<keyword evidence="3" id="KW-1185">Reference proteome</keyword>
<dbReference type="AlphaFoldDB" id="A0A6G9IEX0"/>
<dbReference type="Proteomes" id="UP000501168">
    <property type="component" value="Chromosome"/>
</dbReference>
<name>A0A6G9IEX0_9GAMM</name>
<protein>
    <submittedName>
        <fullName evidence="2">DUF1281 domain-containing protein</fullName>
    </submittedName>
</protein>
<accession>A0A6G9IEX0</accession>
<sequence>MSFCANRLVITATAPRMEFIKGFFGWSDSVGPVYPAHKIALNQSLKFILSGFAGIVKNLEIPERQEALSSEQKKAEMAGSLAYSSWLNLFLINQPLTSATCVKINELYQQSKLSQIKWVDLTVNQKELIEFYLRTGSSDWFGLSKVLASSEVANIWDNILEDIPMMSKLDLRSIIPTSIQSEINANLNLFNEIPSRHDFYIDQYGTEIVEIDSLEIQKKGFQMIIDFDTPLTQVNEQVITELSKLFLCTVEHYASMQQSNYCCYVKADNGNCLAVLDDNIEKDEQGNVIGPSFIMCNVAHYGKDD</sequence>
<evidence type="ECO:0000313" key="3">
    <source>
        <dbReference type="Proteomes" id="UP000501168"/>
    </source>
</evidence>
<feature type="domain" description="DUF1281" evidence="1">
    <location>
        <begin position="34"/>
        <end position="207"/>
    </location>
</feature>
<dbReference type="RefSeq" id="WP_166917437.1">
    <property type="nucleotide sequence ID" value="NZ_CP050253.1"/>
</dbReference>
<dbReference type="Gene3D" id="3.30.70.1270">
    <property type="entry name" value="Api92-like domains"/>
    <property type="match status" value="1"/>
</dbReference>
<evidence type="ECO:0000259" key="1">
    <source>
        <dbReference type="Pfam" id="PF06924"/>
    </source>
</evidence>
<evidence type="ECO:0000313" key="2">
    <source>
        <dbReference type="EMBL" id="QIQ22140.1"/>
    </source>
</evidence>
<dbReference type="InterPro" id="IPR009694">
    <property type="entry name" value="DUF1281"/>
</dbReference>
<reference evidence="2 3" key="1">
    <citation type="submission" date="2020-03" db="EMBL/GenBank/DDBJ databases">
        <title>Complete genome sequence of Orbus sp. IPMB12 (BCRC 80908).</title>
        <authorList>
            <person name="Lo W.-S."/>
            <person name="Chang T.-H."/>
            <person name="Kuo C.-H."/>
        </authorList>
    </citation>
    <scope>NUCLEOTIDE SEQUENCE [LARGE SCALE GENOMIC DNA]</scope>
    <source>
        <strain evidence="2 3">IPMB12</strain>
    </source>
</reference>
<dbReference type="KEGG" id="orb:IPMB12_10865"/>
<gene>
    <name evidence="2" type="ORF">IPMB12_10865</name>
</gene>
<dbReference type="Gene3D" id="1.10.3530.10">
    <property type="entry name" value="Api92-like"/>
    <property type="match status" value="1"/>
</dbReference>
<dbReference type="Pfam" id="PF06924">
    <property type="entry name" value="DUF1281"/>
    <property type="match status" value="1"/>
</dbReference>
<dbReference type="InterPro" id="IPR023136">
    <property type="entry name" value="Api92-like_dom_sf"/>
</dbReference>
<proteinExistence type="predicted"/>
<dbReference type="InParanoid" id="A0A6G9IEX0"/>
<organism evidence="2 3">
    <name type="scientific">Zophobihabitans entericus</name>
    <dbReference type="NCBI Taxonomy" id="1635327"/>
    <lineage>
        <taxon>Bacteria</taxon>
        <taxon>Pseudomonadati</taxon>
        <taxon>Pseudomonadota</taxon>
        <taxon>Gammaproteobacteria</taxon>
        <taxon>Orbales</taxon>
        <taxon>Orbaceae</taxon>
        <taxon>Zophobihabitans</taxon>
    </lineage>
</organism>
<dbReference type="SUPFAM" id="SSF160940">
    <property type="entry name" value="Api92-like"/>
    <property type="match status" value="1"/>
</dbReference>